<dbReference type="AlphaFoldDB" id="A0A7I5E6N9"/>
<proteinExistence type="predicted"/>
<feature type="compositionally biased region" description="Basic residues" evidence="1">
    <location>
        <begin position="114"/>
        <end position="145"/>
    </location>
</feature>
<feature type="region of interest" description="Disordered" evidence="1">
    <location>
        <begin position="114"/>
        <end position="174"/>
    </location>
</feature>
<organism evidence="2 3">
    <name type="scientific">Haemonchus contortus</name>
    <name type="common">Barber pole worm</name>
    <dbReference type="NCBI Taxonomy" id="6289"/>
    <lineage>
        <taxon>Eukaryota</taxon>
        <taxon>Metazoa</taxon>
        <taxon>Ecdysozoa</taxon>
        <taxon>Nematoda</taxon>
        <taxon>Chromadorea</taxon>
        <taxon>Rhabditida</taxon>
        <taxon>Rhabditina</taxon>
        <taxon>Rhabditomorpha</taxon>
        <taxon>Strongyloidea</taxon>
        <taxon>Trichostrongylidae</taxon>
        <taxon>Haemonchus</taxon>
    </lineage>
</organism>
<keyword evidence="2" id="KW-1185">Reference proteome</keyword>
<dbReference type="Proteomes" id="UP000025227">
    <property type="component" value="Unplaced"/>
</dbReference>
<dbReference type="WBParaSite" id="HCON_00032930-00001">
    <property type="protein sequence ID" value="HCON_00032930-00001"/>
    <property type="gene ID" value="HCON_00032930"/>
</dbReference>
<accession>A0A7I5E6N9</accession>
<reference evidence="3" key="1">
    <citation type="submission" date="2020-12" db="UniProtKB">
        <authorList>
            <consortium name="WormBaseParasite"/>
        </authorList>
    </citation>
    <scope>IDENTIFICATION</scope>
    <source>
        <strain evidence="3">MHco3</strain>
    </source>
</reference>
<sequence length="210" mass="24082">IPMPVIQPAIMPEDSTSQHKSVILKLFMNRTPRITVTYKDKDDLFEKLKSKAQELGIPDDTTFWIDMDGEPVKLNSADTLMNAADESSLLRLYACDASDDDEISCSSCDELAPSRRRWRRHPGRGPRNHSRCRSRDRSRGRRPRSKDRSTSRDRTHRHHRHHPRPDHHGSDPFPRFGPFGFHMMGPPLGHCPPFPGDGHRVGGCPPFHWP</sequence>
<protein>
    <submittedName>
        <fullName evidence="3">Ubiquitin-like domain-containing protein</fullName>
    </submittedName>
</protein>
<feature type="compositionally biased region" description="Basic residues" evidence="1">
    <location>
        <begin position="154"/>
        <end position="165"/>
    </location>
</feature>
<name>A0A7I5E6N9_HAECO</name>
<dbReference type="OMA" id="FWIDMDG"/>
<evidence type="ECO:0000313" key="2">
    <source>
        <dbReference type="Proteomes" id="UP000025227"/>
    </source>
</evidence>
<dbReference type="Pfam" id="PF17618">
    <property type="entry name" value="SL4P"/>
    <property type="match status" value="1"/>
</dbReference>
<dbReference type="OrthoDB" id="5868217at2759"/>
<evidence type="ECO:0000313" key="3">
    <source>
        <dbReference type="WBParaSite" id="HCON_00032930-00001"/>
    </source>
</evidence>
<dbReference type="InterPro" id="IPR035127">
    <property type="entry name" value="SL4P"/>
</dbReference>
<evidence type="ECO:0000256" key="1">
    <source>
        <dbReference type="SAM" id="MobiDB-lite"/>
    </source>
</evidence>